<evidence type="ECO:0000313" key="2">
    <source>
        <dbReference type="EMBL" id="MFC5063804.1"/>
    </source>
</evidence>
<gene>
    <name evidence="2" type="ORF">ACFPBZ_16415</name>
</gene>
<organism evidence="2 3">
    <name type="scientific">Actinomycetospora atypica</name>
    <dbReference type="NCBI Taxonomy" id="1290095"/>
    <lineage>
        <taxon>Bacteria</taxon>
        <taxon>Bacillati</taxon>
        <taxon>Actinomycetota</taxon>
        <taxon>Actinomycetes</taxon>
        <taxon>Pseudonocardiales</taxon>
        <taxon>Pseudonocardiaceae</taxon>
        <taxon>Actinomycetospora</taxon>
    </lineage>
</organism>
<dbReference type="Proteomes" id="UP001595947">
    <property type="component" value="Unassembled WGS sequence"/>
</dbReference>
<keyword evidence="3" id="KW-1185">Reference proteome</keyword>
<feature type="compositionally biased region" description="Basic residues" evidence="1">
    <location>
        <begin position="12"/>
        <end position="26"/>
    </location>
</feature>
<protein>
    <submittedName>
        <fullName evidence="2">Uncharacterized protein</fullName>
    </submittedName>
</protein>
<feature type="compositionally biased region" description="Basic and acidic residues" evidence="1">
    <location>
        <begin position="1"/>
        <end position="11"/>
    </location>
</feature>
<name>A0ABV9YNU0_9PSEU</name>
<feature type="region of interest" description="Disordered" evidence="1">
    <location>
        <begin position="1"/>
        <end position="35"/>
    </location>
</feature>
<evidence type="ECO:0000313" key="3">
    <source>
        <dbReference type="Proteomes" id="UP001595947"/>
    </source>
</evidence>
<comment type="caution">
    <text evidence="2">The sequence shown here is derived from an EMBL/GenBank/DDBJ whole genome shotgun (WGS) entry which is preliminary data.</text>
</comment>
<accession>A0ABV9YNU0</accession>
<evidence type="ECO:0000256" key="1">
    <source>
        <dbReference type="SAM" id="MobiDB-lite"/>
    </source>
</evidence>
<reference evidence="3" key="1">
    <citation type="journal article" date="2019" name="Int. J. Syst. Evol. Microbiol.">
        <title>The Global Catalogue of Microorganisms (GCM) 10K type strain sequencing project: providing services to taxonomists for standard genome sequencing and annotation.</title>
        <authorList>
            <consortium name="The Broad Institute Genomics Platform"/>
            <consortium name="The Broad Institute Genome Sequencing Center for Infectious Disease"/>
            <person name="Wu L."/>
            <person name="Ma J."/>
        </authorList>
    </citation>
    <scope>NUCLEOTIDE SEQUENCE [LARGE SCALE GENOMIC DNA]</scope>
    <source>
        <strain evidence="3">CGMCC 4.7093</strain>
    </source>
</reference>
<dbReference type="EMBL" id="JBHSIV010000017">
    <property type="protein sequence ID" value="MFC5063804.1"/>
    <property type="molecule type" value="Genomic_DNA"/>
</dbReference>
<dbReference type="RefSeq" id="WP_378037153.1">
    <property type="nucleotide sequence ID" value="NZ_JBHSIV010000017.1"/>
</dbReference>
<proteinExistence type="predicted"/>
<sequence>MRDHARPDARPRRTRTPTRRGSHHRALGTTEPDVHGSAARVACAHLAAGALTDAYFALLTARDQLWEPRQGWHEVLTSRRDR</sequence>